<evidence type="ECO:0000256" key="10">
    <source>
        <dbReference type="PIRNR" id="PIRNR032582"/>
    </source>
</evidence>
<gene>
    <name evidence="9 11" type="primary">cas2</name>
    <name evidence="11" type="ORF">NE675_00790</name>
</gene>
<dbReference type="CDD" id="cd09725">
    <property type="entry name" value="Cas2_I_II_III"/>
    <property type="match status" value="1"/>
</dbReference>
<dbReference type="NCBIfam" id="TIGR01573">
    <property type="entry name" value="cas2"/>
    <property type="match status" value="1"/>
</dbReference>
<comment type="caution">
    <text evidence="11">The sequence shown here is derived from an EMBL/GenBank/DDBJ whole genome shotgun (WGS) entry which is preliminary data.</text>
</comment>
<dbReference type="PIRSF" id="PIRSF032582">
    <property type="entry name" value="Cas2"/>
    <property type="match status" value="1"/>
</dbReference>
<dbReference type="HAMAP" id="MF_01471">
    <property type="entry name" value="Cas2"/>
    <property type="match status" value="1"/>
</dbReference>
<keyword evidence="7 9" id="KW-0460">Magnesium</keyword>
<evidence type="ECO:0000256" key="7">
    <source>
        <dbReference type="ARBA" id="ARBA00022842"/>
    </source>
</evidence>
<organism evidence="11 12">
    <name type="scientific">Megasphaera massiliensis</name>
    <dbReference type="NCBI Taxonomy" id="1232428"/>
    <lineage>
        <taxon>Bacteria</taxon>
        <taxon>Bacillati</taxon>
        <taxon>Bacillota</taxon>
        <taxon>Negativicutes</taxon>
        <taxon>Veillonellales</taxon>
        <taxon>Veillonellaceae</taxon>
        <taxon>Megasphaera</taxon>
    </lineage>
</organism>
<dbReference type="Proteomes" id="UP001206692">
    <property type="component" value="Unassembled WGS sequence"/>
</dbReference>
<evidence type="ECO:0000256" key="5">
    <source>
        <dbReference type="ARBA" id="ARBA00022759"/>
    </source>
</evidence>
<reference evidence="11 12" key="1">
    <citation type="submission" date="2022-06" db="EMBL/GenBank/DDBJ databases">
        <title>Isolation of gut microbiota from human fecal samples.</title>
        <authorList>
            <person name="Pamer E.G."/>
            <person name="Barat B."/>
            <person name="Waligurski E."/>
            <person name="Medina S."/>
            <person name="Paddock L."/>
            <person name="Mostad J."/>
        </authorList>
    </citation>
    <scope>NUCLEOTIDE SEQUENCE [LARGE SCALE GENOMIC DNA]</scope>
    <source>
        <strain evidence="11 12">DFI.1.1</strain>
    </source>
</reference>
<dbReference type="EC" id="3.1.-.-" evidence="9"/>
<dbReference type="RefSeq" id="WP_062412945.1">
    <property type="nucleotide sequence ID" value="NZ_JAJCIO010000001.1"/>
</dbReference>
<dbReference type="GO" id="GO:0004519">
    <property type="term" value="F:endonuclease activity"/>
    <property type="evidence" value="ECO:0007669"/>
    <property type="project" value="UniProtKB-KW"/>
</dbReference>
<sequence length="96" mass="10975">MYVLITYDISTVDSAGKSRLRKVAKVCQNYGQRVQNSVFECKVDPAQCKTLELKLIKIIEEETDSLRFYYLGKTKELKVKHVGAKPAYDIESTLII</sequence>
<dbReference type="PANTHER" id="PTHR34405">
    <property type="entry name" value="CRISPR-ASSOCIATED ENDORIBONUCLEASE CAS2"/>
    <property type="match status" value="1"/>
</dbReference>
<evidence type="ECO:0000313" key="12">
    <source>
        <dbReference type="Proteomes" id="UP001206692"/>
    </source>
</evidence>
<dbReference type="Gene3D" id="3.30.70.240">
    <property type="match status" value="1"/>
</dbReference>
<keyword evidence="3 9" id="KW-0540">Nuclease</keyword>
<dbReference type="EMBL" id="JANGEW010000001">
    <property type="protein sequence ID" value="MCQ5341575.1"/>
    <property type="molecule type" value="Genomic_DNA"/>
</dbReference>
<comment type="function">
    <text evidence="9">CRISPR (clustered regularly interspaced short palindromic repeat), is an adaptive immune system that provides protection against mobile genetic elements (viruses, transposable elements and conjugative plasmids). CRISPR clusters contain sequences complementary to antecedent mobile elements and target invading nucleic acids. CRISPR clusters are transcribed and processed into CRISPR RNA (crRNA). Functions as a ssRNA-specific endoribonuclease. Involved in the integration of spacer DNA into the CRISPR cassette.</text>
</comment>
<proteinExistence type="inferred from homology"/>
<dbReference type="SUPFAM" id="SSF143430">
    <property type="entry name" value="TTP0101/SSO1404-like"/>
    <property type="match status" value="1"/>
</dbReference>
<keyword evidence="8 9" id="KW-0051">Antiviral defense</keyword>
<keyword evidence="6 9" id="KW-0378">Hydrolase</keyword>
<evidence type="ECO:0000256" key="2">
    <source>
        <dbReference type="ARBA" id="ARBA00009959"/>
    </source>
</evidence>
<name>A0ABT1SPB8_9FIRM</name>
<evidence type="ECO:0000256" key="4">
    <source>
        <dbReference type="ARBA" id="ARBA00022723"/>
    </source>
</evidence>
<dbReference type="InterPro" id="IPR019199">
    <property type="entry name" value="Virulence_VapD/CRISPR_Cas2"/>
</dbReference>
<keyword evidence="5 9" id="KW-0255">Endonuclease</keyword>
<comment type="cofactor">
    <cofactor evidence="1 9">
        <name>Mg(2+)</name>
        <dbReference type="ChEBI" id="CHEBI:18420"/>
    </cofactor>
</comment>
<dbReference type="Pfam" id="PF09827">
    <property type="entry name" value="CRISPR_Cas2"/>
    <property type="match status" value="1"/>
</dbReference>
<feature type="binding site" evidence="9">
    <location>
        <position position="8"/>
    </location>
    <ligand>
        <name>Mg(2+)</name>
        <dbReference type="ChEBI" id="CHEBI:18420"/>
        <note>catalytic</note>
    </ligand>
</feature>
<evidence type="ECO:0000256" key="8">
    <source>
        <dbReference type="ARBA" id="ARBA00023118"/>
    </source>
</evidence>
<dbReference type="InterPro" id="IPR021127">
    <property type="entry name" value="CRISPR_associated_Cas2"/>
</dbReference>
<keyword evidence="4 9" id="KW-0479">Metal-binding</keyword>
<comment type="similarity">
    <text evidence="2 9 10">Belongs to the CRISPR-associated endoribonuclease Cas2 protein family.</text>
</comment>
<evidence type="ECO:0000256" key="3">
    <source>
        <dbReference type="ARBA" id="ARBA00022722"/>
    </source>
</evidence>
<evidence type="ECO:0000313" key="11">
    <source>
        <dbReference type="EMBL" id="MCQ5341575.1"/>
    </source>
</evidence>
<accession>A0ABT1SPB8</accession>
<evidence type="ECO:0000256" key="6">
    <source>
        <dbReference type="ARBA" id="ARBA00022801"/>
    </source>
</evidence>
<evidence type="ECO:0000256" key="1">
    <source>
        <dbReference type="ARBA" id="ARBA00001946"/>
    </source>
</evidence>
<keyword evidence="12" id="KW-1185">Reference proteome</keyword>
<comment type="subunit">
    <text evidence="9">Homodimer, forms a heterotetramer with a Cas1 homodimer.</text>
</comment>
<protein>
    <recommendedName>
        <fullName evidence="9">CRISPR-associated endoribonuclease Cas2</fullName>
        <ecNumber evidence="9">3.1.-.-</ecNumber>
    </recommendedName>
</protein>
<evidence type="ECO:0000256" key="9">
    <source>
        <dbReference type="HAMAP-Rule" id="MF_01471"/>
    </source>
</evidence>
<dbReference type="PANTHER" id="PTHR34405:SF3">
    <property type="entry name" value="CRISPR-ASSOCIATED ENDORIBONUCLEASE CAS2 3"/>
    <property type="match status" value="1"/>
</dbReference>